<keyword evidence="2" id="KW-1185">Reference proteome</keyword>
<evidence type="ECO:0000313" key="2">
    <source>
        <dbReference type="Proteomes" id="UP000499080"/>
    </source>
</evidence>
<name>A0A4Y2KRJ0_ARAVE</name>
<dbReference type="EMBL" id="BGPR01115698">
    <property type="protein sequence ID" value="GBN04802.1"/>
    <property type="molecule type" value="Genomic_DNA"/>
</dbReference>
<protein>
    <submittedName>
        <fullName evidence="1">Uncharacterized protein</fullName>
    </submittedName>
</protein>
<reference evidence="1 2" key="1">
    <citation type="journal article" date="2019" name="Sci. Rep.">
        <title>Orb-weaving spider Araneus ventricosus genome elucidates the spidroin gene catalogue.</title>
        <authorList>
            <person name="Kono N."/>
            <person name="Nakamura H."/>
            <person name="Ohtoshi R."/>
            <person name="Moran D.A.P."/>
            <person name="Shinohara A."/>
            <person name="Yoshida Y."/>
            <person name="Fujiwara M."/>
            <person name="Mori M."/>
            <person name="Tomita M."/>
            <person name="Arakawa K."/>
        </authorList>
    </citation>
    <scope>NUCLEOTIDE SEQUENCE [LARGE SCALE GENOMIC DNA]</scope>
</reference>
<evidence type="ECO:0000313" key="1">
    <source>
        <dbReference type="EMBL" id="GBN04802.1"/>
    </source>
</evidence>
<gene>
    <name evidence="1" type="ORF">AVEN_94073_1</name>
</gene>
<dbReference type="Proteomes" id="UP000499080">
    <property type="component" value="Unassembled WGS sequence"/>
</dbReference>
<comment type="caution">
    <text evidence="1">The sequence shown here is derived from an EMBL/GenBank/DDBJ whole genome shotgun (WGS) entry which is preliminary data.</text>
</comment>
<sequence length="61" mass="6683">QLGCVKVVKPSNVSGCADEWQSTICVTACHFPVAEQNGREYYGSLQHRLDAGLAERMSNAR</sequence>
<dbReference type="AlphaFoldDB" id="A0A4Y2KRJ0"/>
<accession>A0A4Y2KRJ0</accession>
<feature type="non-terminal residue" evidence="1">
    <location>
        <position position="1"/>
    </location>
</feature>
<proteinExistence type="predicted"/>
<organism evidence="1 2">
    <name type="scientific">Araneus ventricosus</name>
    <name type="common">Orbweaver spider</name>
    <name type="synonym">Epeira ventricosa</name>
    <dbReference type="NCBI Taxonomy" id="182803"/>
    <lineage>
        <taxon>Eukaryota</taxon>
        <taxon>Metazoa</taxon>
        <taxon>Ecdysozoa</taxon>
        <taxon>Arthropoda</taxon>
        <taxon>Chelicerata</taxon>
        <taxon>Arachnida</taxon>
        <taxon>Araneae</taxon>
        <taxon>Araneomorphae</taxon>
        <taxon>Entelegynae</taxon>
        <taxon>Araneoidea</taxon>
        <taxon>Araneidae</taxon>
        <taxon>Araneus</taxon>
    </lineage>
</organism>